<dbReference type="GeneID" id="20089278"/>
<dbReference type="AlphaFoldDB" id="A0A024TKN6"/>
<dbReference type="PANTHER" id="PTHR35982">
    <property type="entry name" value="AGAP005361-PA"/>
    <property type="match status" value="1"/>
</dbReference>
<dbReference type="eggNOG" id="ENOG502R6NE">
    <property type="taxonomic scope" value="Eukaryota"/>
</dbReference>
<name>A0A024TKN6_9STRA</name>
<feature type="transmembrane region" description="Helical" evidence="1">
    <location>
        <begin position="20"/>
        <end position="42"/>
    </location>
</feature>
<feature type="domain" description="DUF7802" evidence="2">
    <location>
        <begin position="10"/>
        <end position="390"/>
    </location>
</feature>
<feature type="transmembrane region" description="Helical" evidence="1">
    <location>
        <begin position="201"/>
        <end position="224"/>
    </location>
</feature>
<protein>
    <recommendedName>
        <fullName evidence="2">DUF7802 domain-containing protein</fullName>
    </recommendedName>
</protein>
<dbReference type="RefSeq" id="XP_008877443.1">
    <property type="nucleotide sequence ID" value="XM_008879221.1"/>
</dbReference>
<evidence type="ECO:0000313" key="3">
    <source>
        <dbReference type="EMBL" id="ETV93882.1"/>
    </source>
</evidence>
<feature type="transmembrane region" description="Helical" evidence="1">
    <location>
        <begin position="278"/>
        <end position="297"/>
    </location>
</feature>
<feature type="transmembrane region" description="Helical" evidence="1">
    <location>
        <begin position="49"/>
        <end position="67"/>
    </location>
</feature>
<keyword evidence="1" id="KW-0472">Membrane</keyword>
<dbReference type="VEuPathDB" id="FungiDB:H310_12228"/>
<accession>A0A024TKN6</accession>
<keyword evidence="1" id="KW-1133">Transmembrane helix</keyword>
<reference evidence="3" key="1">
    <citation type="submission" date="2013-12" db="EMBL/GenBank/DDBJ databases">
        <title>The Genome Sequence of Aphanomyces invadans NJM9701.</title>
        <authorList>
            <consortium name="The Broad Institute Genomics Platform"/>
            <person name="Russ C."/>
            <person name="Tyler B."/>
            <person name="van West P."/>
            <person name="Dieguez-Uribeondo J."/>
            <person name="Young S.K."/>
            <person name="Zeng Q."/>
            <person name="Gargeya S."/>
            <person name="Fitzgerald M."/>
            <person name="Abouelleil A."/>
            <person name="Alvarado L."/>
            <person name="Chapman S.B."/>
            <person name="Gainer-Dewar J."/>
            <person name="Goldberg J."/>
            <person name="Griggs A."/>
            <person name="Gujja S."/>
            <person name="Hansen M."/>
            <person name="Howarth C."/>
            <person name="Imamovic A."/>
            <person name="Ireland A."/>
            <person name="Larimer J."/>
            <person name="McCowan C."/>
            <person name="Murphy C."/>
            <person name="Pearson M."/>
            <person name="Poon T.W."/>
            <person name="Priest M."/>
            <person name="Roberts A."/>
            <person name="Saif S."/>
            <person name="Shea T."/>
            <person name="Sykes S."/>
            <person name="Wortman J."/>
            <person name="Nusbaum C."/>
            <person name="Birren B."/>
        </authorList>
    </citation>
    <scope>NUCLEOTIDE SEQUENCE [LARGE SCALE GENOMIC DNA]</scope>
    <source>
        <strain evidence="3">NJM9701</strain>
    </source>
</reference>
<feature type="transmembrane region" description="Helical" evidence="1">
    <location>
        <begin position="118"/>
        <end position="140"/>
    </location>
</feature>
<evidence type="ECO:0000259" key="2">
    <source>
        <dbReference type="Pfam" id="PF25085"/>
    </source>
</evidence>
<sequence length="418" mass="46819">MVLNALMTLNSPLQLVFDNYSLVLMELVSYFIFLMAFVHAAGSPRRTQLVLGGFVAFHTLLFGLGQIDPNLAIMWHGQALVMLFYGHVPVYAVLLFASLYYVAYIAALRLNLHFSSSVAAVGVLTMALVFPAELLGSKLLWWTWHDTDPTVEDRFLNVPYSILASHAYSAASFHLCLEFLRSRMTIGFEFQEANAVTEYGVMAGAICLALPVSMLAYGLTFQLFIDLLHVSSHIVLTGLVVLSTLWVWASDRRGGDSEKNVVLWQYDGEWHHSWYDHALVQASMVYLGLMPLLLVVVNPSHLVSLGYHQLLGNCSHTTTYSTLFGTPQTKFTYLCVLHFDEAFSFCGAPRSQLHVNDPWYKICGVEYAYNAFPNYLIVCAVATVTVVLVLREIFSLNRPAWVRRLPSAIATEHVKVES</sequence>
<dbReference type="EMBL" id="KI913988">
    <property type="protein sequence ID" value="ETV93882.1"/>
    <property type="molecule type" value="Genomic_DNA"/>
</dbReference>
<evidence type="ECO:0000256" key="1">
    <source>
        <dbReference type="SAM" id="Phobius"/>
    </source>
</evidence>
<gene>
    <name evidence="3" type="ORF">H310_12228</name>
</gene>
<proteinExistence type="predicted"/>
<dbReference type="PANTHER" id="PTHR35982:SF1">
    <property type="entry name" value="SPIROCYCLASE, AVEC FAMILY"/>
    <property type="match status" value="1"/>
</dbReference>
<dbReference type="InterPro" id="IPR056704">
    <property type="entry name" value="DUF7802"/>
</dbReference>
<feature type="transmembrane region" description="Helical" evidence="1">
    <location>
        <begin position="79"/>
        <end position="106"/>
    </location>
</feature>
<keyword evidence="1" id="KW-0812">Transmembrane</keyword>
<organism evidence="3">
    <name type="scientific">Aphanomyces invadans</name>
    <dbReference type="NCBI Taxonomy" id="157072"/>
    <lineage>
        <taxon>Eukaryota</taxon>
        <taxon>Sar</taxon>
        <taxon>Stramenopiles</taxon>
        <taxon>Oomycota</taxon>
        <taxon>Saprolegniomycetes</taxon>
        <taxon>Saprolegniales</taxon>
        <taxon>Verrucalvaceae</taxon>
        <taxon>Aphanomyces</taxon>
    </lineage>
</organism>
<dbReference type="Pfam" id="PF25085">
    <property type="entry name" value="DUF7802"/>
    <property type="match status" value="1"/>
</dbReference>
<feature type="transmembrane region" description="Helical" evidence="1">
    <location>
        <begin position="375"/>
        <end position="394"/>
    </location>
</feature>
<feature type="transmembrane region" description="Helical" evidence="1">
    <location>
        <begin position="230"/>
        <end position="249"/>
    </location>
</feature>
<dbReference type="OrthoDB" id="188749at2759"/>